<sequence length="1031" mass="120755">MEYHGSISLMDIDKELFLWSVIADRRDLALLFWSRAKNKISAALIATLLYKKHARNEKDSSYKKSADEFENLAVQILDKFYQADSQTCTKAIIRRIPAWGNVTWLDLAIAADAKQFIARRAVQDLLNNIWFGYIDQRTSHKKIIFSTLMIWYSGFLLYNKELVQSIDKAVFLDEQTKKLNSTENQTSDNKWIVYKKRPGLYQYLINITRFMHTPYIKYLYNLYFHMIFLLLFSYLILCDFLPLYGFPIDICTSAKDSKDRKDNVADKNDNQPSINTSLIGNRYNASTSGSYESQRRKRPSGIEFVLVIWIFTLVCEEIRQLFATEAQSKRNAIIAYFKVFWNKLDVLAVVLFFIGFTLRFIPTVECFCAARVVLSIDLTVWFMRTLDLFAAVKRLGPKLVMIGEMVNDLRFFMIMLIVFILAFGVSSYSLIHGIQKLSWHLLRDIINHAYWRIFGDLNTLETFATNYKANGYAAFILLVGYMAVVSILLVNLLIAMFSNTFTNLQVDTDRIWKFQQYTLVCEYLSRPSLPPPLIIFSHVWRLTLCIAAKYFKLNFFQEQYRRHLNRTDYKISLDEKKSIAIELAEDTFGDDVYYDFLKIGSKSLDETELDEERAQLPQENMLNKIRTLENRMQIISDQQTLMFEHIECLMDGLKISRSDSIKTREQQHFDPEESSYNRYELDFRFMSKSDLYLMAHIIDPKNVISLTLSDERQTPDQIQLFLSHFRIDQFIRLRSLTLFNIENEDLNEFQKHIMQYPLTTFSISTPDFCEGNSGALLSSIISHKSLRKLEFKGDGWILNDIQWPISCRLEHVIICCQCNWNTVYSILGHLPQLRTLILKDVCGNRFDETIIIQSSQLTSLLLNNSSDITMDNIELLLSFLPKLTHFRLIGQTSITDPLLFDGSRWENFIEMKLPLLNKFEFWLTSDAFDEVDRTTVESLIAPFRTSFWLDTKHWLVKCDGEYDEYDRRFYLYSIPIFQDNFHYSDQRSTIVDFKLNTGVNNITIIHNAHELSLDLSHMMTPSIGHKTYQNK</sequence>
<evidence type="ECO:0000313" key="10">
    <source>
        <dbReference type="Proteomes" id="UP000663889"/>
    </source>
</evidence>
<feature type="compositionally biased region" description="Polar residues" evidence="5">
    <location>
        <begin position="270"/>
        <end position="292"/>
    </location>
</feature>
<dbReference type="Pfam" id="PF00520">
    <property type="entry name" value="Ion_trans"/>
    <property type="match status" value="1"/>
</dbReference>
<evidence type="ECO:0000313" key="9">
    <source>
        <dbReference type="EMBL" id="CAF1398325.1"/>
    </source>
</evidence>
<feature type="transmembrane region" description="Helical" evidence="6">
    <location>
        <begin position="472"/>
        <end position="494"/>
    </location>
</feature>
<keyword evidence="2 6" id="KW-0812">Transmembrane</keyword>
<protein>
    <recommendedName>
        <fullName evidence="11">Ion transport domain-containing protein</fullName>
    </recommendedName>
</protein>
<feature type="transmembrane region" description="Helical" evidence="6">
    <location>
        <begin position="339"/>
        <end position="360"/>
    </location>
</feature>
<reference evidence="9" key="1">
    <citation type="submission" date="2021-02" db="EMBL/GenBank/DDBJ databases">
        <authorList>
            <person name="Nowell W R."/>
        </authorList>
    </citation>
    <scope>NUCLEOTIDE SEQUENCE</scope>
</reference>
<evidence type="ECO:0000256" key="2">
    <source>
        <dbReference type="ARBA" id="ARBA00022692"/>
    </source>
</evidence>
<feature type="domain" description="Ion transport" evidence="7">
    <location>
        <begin position="295"/>
        <end position="508"/>
    </location>
</feature>
<dbReference type="PANTHER" id="PTHR13800">
    <property type="entry name" value="TRANSIENT RECEPTOR POTENTIAL CATION CHANNEL, SUBFAMILY M, MEMBER 6"/>
    <property type="match status" value="1"/>
</dbReference>
<accession>A0A815L453</accession>
<feature type="domain" description="TRPM-like" evidence="8">
    <location>
        <begin position="14"/>
        <end position="118"/>
    </location>
</feature>
<dbReference type="AlphaFoldDB" id="A0A815L453"/>
<dbReference type="SUPFAM" id="SSF52047">
    <property type="entry name" value="RNI-like"/>
    <property type="match status" value="1"/>
</dbReference>
<dbReference type="Gene3D" id="3.80.10.10">
    <property type="entry name" value="Ribonuclease Inhibitor"/>
    <property type="match status" value="1"/>
</dbReference>
<evidence type="ECO:0000256" key="6">
    <source>
        <dbReference type="SAM" id="Phobius"/>
    </source>
</evidence>
<feature type="compositionally biased region" description="Basic and acidic residues" evidence="5">
    <location>
        <begin position="259"/>
        <end position="269"/>
    </location>
</feature>
<dbReference type="InterPro" id="IPR032675">
    <property type="entry name" value="LRR_dom_sf"/>
</dbReference>
<feature type="transmembrane region" description="Helical" evidence="6">
    <location>
        <begin position="411"/>
        <end position="431"/>
    </location>
</feature>
<dbReference type="Pfam" id="PF25508">
    <property type="entry name" value="TRPM2"/>
    <property type="match status" value="1"/>
</dbReference>
<keyword evidence="3 6" id="KW-1133">Transmembrane helix</keyword>
<evidence type="ECO:0000259" key="8">
    <source>
        <dbReference type="Pfam" id="PF25508"/>
    </source>
</evidence>
<dbReference type="GO" id="GO:0099604">
    <property type="term" value="F:ligand-gated calcium channel activity"/>
    <property type="evidence" value="ECO:0007669"/>
    <property type="project" value="TreeGrafter"/>
</dbReference>
<comment type="subcellular location">
    <subcellularLocation>
        <location evidence="1">Membrane</location>
        <topology evidence="1">Multi-pass membrane protein</topology>
    </subcellularLocation>
</comment>
<evidence type="ECO:0000256" key="1">
    <source>
        <dbReference type="ARBA" id="ARBA00004141"/>
    </source>
</evidence>
<comment type="caution">
    <text evidence="9">The sequence shown here is derived from an EMBL/GenBank/DDBJ whole genome shotgun (WGS) entry which is preliminary data.</text>
</comment>
<gene>
    <name evidence="9" type="ORF">SEV965_LOCUS31307</name>
</gene>
<name>A0A815L453_9BILA</name>
<dbReference type="Proteomes" id="UP000663889">
    <property type="component" value="Unassembled WGS sequence"/>
</dbReference>
<proteinExistence type="predicted"/>
<dbReference type="InterPro" id="IPR050927">
    <property type="entry name" value="TRPM"/>
</dbReference>
<evidence type="ECO:0000256" key="3">
    <source>
        <dbReference type="ARBA" id="ARBA00022989"/>
    </source>
</evidence>
<organism evidence="9 10">
    <name type="scientific">Rotaria sordida</name>
    <dbReference type="NCBI Taxonomy" id="392033"/>
    <lineage>
        <taxon>Eukaryota</taxon>
        <taxon>Metazoa</taxon>
        <taxon>Spiralia</taxon>
        <taxon>Gnathifera</taxon>
        <taxon>Rotifera</taxon>
        <taxon>Eurotatoria</taxon>
        <taxon>Bdelloidea</taxon>
        <taxon>Philodinida</taxon>
        <taxon>Philodinidae</taxon>
        <taxon>Rotaria</taxon>
    </lineage>
</organism>
<evidence type="ECO:0008006" key="11">
    <source>
        <dbReference type="Google" id="ProtNLM"/>
    </source>
</evidence>
<feature type="transmembrane region" description="Helical" evidence="6">
    <location>
        <begin position="218"/>
        <end position="237"/>
    </location>
</feature>
<evidence type="ECO:0000256" key="5">
    <source>
        <dbReference type="SAM" id="MobiDB-lite"/>
    </source>
</evidence>
<dbReference type="InterPro" id="IPR005821">
    <property type="entry name" value="Ion_trans_dom"/>
</dbReference>
<evidence type="ECO:0000259" key="7">
    <source>
        <dbReference type="Pfam" id="PF00520"/>
    </source>
</evidence>
<feature type="region of interest" description="Disordered" evidence="5">
    <location>
        <begin position="259"/>
        <end position="294"/>
    </location>
</feature>
<dbReference type="PANTHER" id="PTHR13800:SF12">
    <property type="entry name" value="TRANSIENT RECEPTOR POTENTIAL CATION CHANNEL SUBFAMILY M MEMBER-LIKE 2"/>
    <property type="match status" value="1"/>
</dbReference>
<dbReference type="InterPro" id="IPR057366">
    <property type="entry name" value="TRPM-like"/>
</dbReference>
<keyword evidence="4 6" id="KW-0472">Membrane</keyword>
<dbReference type="EMBL" id="CAJNOU010003577">
    <property type="protein sequence ID" value="CAF1398325.1"/>
    <property type="molecule type" value="Genomic_DNA"/>
</dbReference>
<evidence type="ECO:0000256" key="4">
    <source>
        <dbReference type="ARBA" id="ARBA00023136"/>
    </source>
</evidence>
<dbReference type="GO" id="GO:0005886">
    <property type="term" value="C:plasma membrane"/>
    <property type="evidence" value="ECO:0007669"/>
    <property type="project" value="TreeGrafter"/>
</dbReference>